<evidence type="ECO:0000256" key="2">
    <source>
        <dbReference type="ARBA" id="ARBA00012652"/>
    </source>
</evidence>
<sequence length="140" mass="16102">MLQKGATSLWETFLSEPNNSLNHHFFGDISNWFITKVGGITVNPYRKNPNEVHIKPNFISELSYAHAYYTTPAGKVDVKWERADDDIILTILSPEEVTGKIILPSGYEFVTQKEFVMERKNLDRMRETALKEGCYTICKI</sequence>
<feature type="domain" description="Alpha-L-rhamnosidase C-terminal" evidence="5">
    <location>
        <begin position="51"/>
        <end position="108"/>
    </location>
</feature>
<dbReference type="InterPro" id="IPR008928">
    <property type="entry name" value="6-hairpin_glycosidase_sf"/>
</dbReference>
<dbReference type="InterPro" id="IPR016007">
    <property type="entry name" value="Alpha_rhamnosid"/>
</dbReference>
<organism evidence="6">
    <name type="scientific">bioreactor metagenome</name>
    <dbReference type="NCBI Taxonomy" id="1076179"/>
    <lineage>
        <taxon>unclassified sequences</taxon>
        <taxon>metagenomes</taxon>
        <taxon>ecological metagenomes</taxon>
    </lineage>
</organism>
<proteinExistence type="predicted"/>
<evidence type="ECO:0000259" key="4">
    <source>
        <dbReference type="Pfam" id="PF17389"/>
    </source>
</evidence>
<comment type="caution">
    <text evidence="6">The sequence shown here is derived from an EMBL/GenBank/DDBJ whole genome shotgun (WGS) entry which is preliminary data.</text>
</comment>
<dbReference type="PANTHER" id="PTHR33307">
    <property type="entry name" value="ALPHA-RHAMNOSIDASE (EUROFUNG)"/>
    <property type="match status" value="1"/>
</dbReference>
<dbReference type="EMBL" id="VSSQ01126527">
    <property type="protein sequence ID" value="MPN56319.1"/>
    <property type="molecule type" value="Genomic_DNA"/>
</dbReference>
<dbReference type="Pfam" id="PF17389">
    <property type="entry name" value="Bac_rhamnosid6H"/>
    <property type="match status" value="1"/>
</dbReference>
<dbReference type="Gene3D" id="1.50.10.10">
    <property type="match status" value="1"/>
</dbReference>
<evidence type="ECO:0000259" key="5">
    <source>
        <dbReference type="Pfam" id="PF17390"/>
    </source>
</evidence>
<evidence type="ECO:0000313" key="6">
    <source>
        <dbReference type="EMBL" id="MPN56319.1"/>
    </source>
</evidence>
<accession>A0A645J0S9</accession>
<reference evidence="6" key="1">
    <citation type="submission" date="2019-08" db="EMBL/GenBank/DDBJ databases">
        <authorList>
            <person name="Kucharzyk K."/>
            <person name="Murdoch R.W."/>
            <person name="Higgins S."/>
            <person name="Loffler F."/>
        </authorList>
    </citation>
    <scope>NUCLEOTIDE SEQUENCE</scope>
</reference>
<keyword evidence="3" id="KW-0378">Hydrolase</keyword>
<dbReference type="Gene3D" id="2.60.420.10">
    <property type="entry name" value="Maltose phosphorylase, domain 3"/>
    <property type="match status" value="1"/>
</dbReference>
<evidence type="ECO:0000256" key="3">
    <source>
        <dbReference type="ARBA" id="ARBA00022801"/>
    </source>
</evidence>
<dbReference type="Pfam" id="PF17390">
    <property type="entry name" value="Bac_rhamnosid_C"/>
    <property type="match status" value="1"/>
</dbReference>
<dbReference type="SUPFAM" id="SSF48208">
    <property type="entry name" value="Six-hairpin glycosidases"/>
    <property type="match status" value="1"/>
</dbReference>
<protein>
    <recommendedName>
        <fullName evidence="2">alpha-L-rhamnosidase</fullName>
        <ecNumber evidence="2">3.2.1.40</ecNumber>
    </recommendedName>
</protein>
<comment type="catalytic activity">
    <reaction evidence="1">
        <text>Hydrolysis of terminal non-reducing alpha-L-rhamnose residues in alpha-L-rhamnosides.</text>
        <dbReference type="EC" id="3.2.1.40"/>
    </reaction>
</comment>
<gene>
    <name evidence="6" type="ORF">SDC9_204007</name>
</gene>
<feature type="domain" description="Alpha-L-rhamnosidase six-hairpin glycosidase" evidence="4">
    <location>
        <begin position="1"/>
        <end position="37"/>
    </location>
</feature>
<dbReference type="InterPro" id="IPR035398">
    <property type="entry name" value="Bac_rhamnosid_C"/>
</dbReference>
<name>A0A645J0S9_9ZZZZ</name>
<dbReference type="PANTHER" id="PTHR33307:SF11">
    <property type="entry name" value="ALPHA-L-RHAMNOSIDASE"/>
    <property type="match status" value="1"/>
</dbReference>
<dbReference type="EC" id="3.2.1.40" evidence="2"/>
<dbReference type="InterPro" id="IPR035396">
    <property type="entry name" value="Bac_rhamnosid6H"/>
</dbReference>
<evidence type="ECO:0000256" key="1">
    <source>
        <dbReference type="ARBA" id="ARBA00001445"/>
    </source>
</evidence>
<dbReference type="AlphaFoldDB" id="A0A645J0S9"/>
<dbReference type="GO" id="GO:0030596">
    <property type="term" value="F:alpha-L-rhamnosidase activity"/>
    <property type="evidence" value="ECO:0007669"/>
    <property type="project" value="UniProtKB-EC"/>
</dbReference>
<dbReference type="GO" id="GO:0005975">
    <property type="term" value="P:carbohydrate metabolic process"/>
    <property type="evidence" value="ECO:0007669"/>
    <property type="project" value="InterPro"/>
</dbReference>
<dbReference type="InterPro" id="IPR012341">
    <property type="entry name" value="6hp_glycosidase-like_sf"/>
</dbReference>